<proteinExistence type="inferred from homology"/>
<evidence type="ECO:0000256" key="5">
    <source>
        <dbReference type="ARBA" id="ARBA00022801"/>
    </source>
</evidence>
<sequence>MGKRTVDRFLFGAAYYDEYMPKDLDRIDTDMAMMNHIGINVIRIAESTWSTCEPQPGVFDFSHVDRALDSAHRHGINVIVGTPTYAVPTWLVRMHPDVLAVTPDGPGKYGPRQIMDIVNGSYRYYAERVIRRLIAHVADYPAVIGYQVDNETKYYDCVSQDMQTLFVKYLRGKFHGDLDMLNAHFGLDYWSNRINAWEDFPDVANTINQSLRGEFDRFRRAQVTEFLDWQASIVREYARDDQFVTQNFDFGWKDGSYGVQPAVDHFTAARTLDIAGCDIYHPTQDDLTGKEIAFGGDLTRSLKDGANYLVLETEAQGNHGWLPFPGQMRLQAYSHLASGADMVEYWHWHSIHNSFETYWKGLLSHDLEPNPTYEEAGVFGREIARPEIGERLLHLRKRNRVAIMVSNEALSALEGFHIGTGNKWGNGTADYNDVVRRIYDALFELNVECDVLPADAPAERLASYAVIVTPALYCASDETITRLREYVANGGHLISTLRSFVADEETTVWHDRAPHRLTDVFGMSYNQFTPPKGRVPVVFGGGTGVVGADGAGVAGALAGVPDAPADTLIELLKPNDDARFAAGDGFGGVAGGTIDGGAGCETAVDGMAAAISTDPGTVDGTDGDDAAGSSATQVLAHYGHYAWAECAAITRHAFGKGTAEWIGTVLDPDTTRAVMREALDVAGVATLCVTAVVGTTAGDADADAEDAGAEDVVPADACGCTTASGDAAVEPSGTVAPAAITVRQGVNARGETVTYLLNYSADPVTFASPVAGEVVVAPKIIAVNGLVDEPATAALTLHEGDAVAAGDALTMPRWNLTVIAG</sequence>
<keyword evidence="5" id="KW-0378">Hydrolase</keyword>
<evidence type="ECO:0000256" key="2">
    <source>
        <dbReference type="ARBA" id="ARBA00005940"/>
    </source>
</evidence>
<dbReference type="Pfam" id="PF08532">
    <property type="entry name" value="Glyco_hydro_42M"/>
    <property type="match status" value="1"/>
</dbReference>
<comment type="catalytic activity">
    <reaction evidence="1">
        <text>Hydrolysis of terminal non-reducing beta-D-galactose residues in beta-D-galactosides.</text>
        <dbReference type="EC" id="3.2.1.23"/>
    </reaction>
</comment>
<dbReference type="Gene3D" id="3.20.20.80">
    <property type="entry name" value="Glycosidases"/>
    <property type="match status" value="1"/>
</dbReference>
<keyword evidence="6" id="KW-0862">Zinc</keyword>
<reference evidence="10 11" key="1">
    <citation type="submission" date="2019-10" db="EMBL/GenBank/DDBJ databases">
        <title>Characterization of the phylogenetic diversity of two novel species belonging to the genus Bifidobacterium: Bifidobacterium cebidarum sp. nov. and Bifidobacterium leontopitheci sp. nov.</title>
        <authorList>
            <person name="Lugli G.A."/>
            <person name="Duranti S."/>
            <person name="Milani C."/>
            <person name="Turroni F."/>
            <person name="Ventura M."/>
        </authorList>
    </citation>
    <scope>NUCLEOTIDE SEQUENCE [LARGE SCALE GENOMIC DNA]</scope>
    <source>
        <strain evidence="10 11">DSM 100688</strain>
    </source>
</reference>
<dbReference type="SUPFAM" id="SSF52317">
    <property type="entry name" value="Class I glutamine amidotransferase-like"/>
    <property type="match status" value="1"/>
</dbReference>
<comment type="similarity">
    <text evidence="2">Belongs to the glycosyl hydrolase 42 family.</text>
</comment>
<dbReference type="GO" id="GO:0046872">
    <property type="term" value="F:metal ion binding"/>
    <property type="evidence" value="ECO:0007669"/>
    <property type="project" value="UniProtKB-KW"/>
</dbReference>
<dbReference type="RefSeq" id="WP_276607805.1">
    <property type="nucleotide sequence ID" value="NZ_WBSM01000002.1"/>
</dbReference>
<evidence type="ECO:0000259" key="9">
    <source>
        <dbReference type="Pfam" id="PF08532"/>
    </source>
</evidence>
<dbReference type="InterPro" id="IPR013529">
    <property type="entry name" value="Glyco_hydro_42_N"/>
</dbReference>
<accession>A0A6L4X1H6</accession>
<gene>
    <name evidence="10" type="ORF">DSM100688_0751</name>
</gene>
<keyword evidence="4" id="KW-0479">Metal-binding</keyword>
<evidence type="ECO:0000256" key="1">
    <source>
        <dbReference type="ARBA" id="ARBA00001412"/>
    </source>
</evidence>
<dbReference type="InterPro" id="IPR017853">
    <property type="entry name" value="GH"/>
</dbReference>
<evidence type="ECO:0000256" key="6">
    <source>
        <dbReference type="ARBA" id="ARBA00022833"/>
    </source>
</evidence>
<dbReference type="PANTHER" id="PTHR36447">
    <property type="entry name" value="BETA-GALACTOSIDASE GANA"/>
    <property type="match status" value="1"/>
</dbReference>
<dbReference type="Pfam" id="PF02449">
    <property type="entry name" value="Glyco_hydro_42"/>
    <property type="match status" value="1"/>
</dbReference>
<dbReference type="EMBL" id="WBSM01000002">
    <property type="protein sequence ID" value="KAB8288749.1"/>
    <property type="molecule type" value="Genomic_DNA"/>
</dbReference>
<dbReference type="PANTHER" id="PTHR36447:SF2">
    <property type="entry name" value="BETA-GALACTOSIDASE YESZ"/>
    <property type="match status" value="1"/>
</dbReference>
<keyword evidence="11" id="KW-1185">Reference proteome</keyword>
<dbReference type="GO" id="GO:0004565">
    <property type="term" value="F:beta-galactosidase activity"/>
    <property type="evidence" value="ECO:0007669"/>
    <property type="project" value="UniProtKB-EC"/>
</dbReference>
<evidence type="ECO:0000313" key="11">
    <source>
        <dbReference type="Proteomes" id="UP000482084"/>
    </source>
</evidence>
<comment type="caution">
    <text evidence="10">The sequence shown here is derived from an EMBL/GenBank/DDBJ whole genome shotgun (WGS) entry which is preliminary data.</text>
</comment>
<name>A0A6L4X1H6_9BIFI</name>
<dbReference type="GO" id="GO:0005975">
    <property type="term" value="P:carbohydrate metabolic process"/>
    <property type="evidence" value="ECO:0007669"/>
    <property type="project" value="InterPro"/>
</dbReference>
<evidence type="ECO:0000256" key="3">
    <source>
        <dbReference type="ARBA" id="ARBA00012756"/>
    </source>
</evidence>
<dbReference type="SUPFAM" id="SSF51445">
    <property type="entry name" value="(Trans)glycosidases"/>
    <property type="match status" value="1"/>
</dbReference>
<evidence type="ECO:0000313" key="10">
    <source>
        <dbReference type="EMBL" id="KAB8288749.1"/>
    </source>
</evidence>
<dbReference type="CDD" id="cd03143">
    <property type="entry name" value="A4_beta-galactosidase_middle_domain"/>
    <property type="match status" value="1"/>
</dbReference>
<feature type="domain" description="Beta-galactosidase trimerisation" evidence="9">
    <location>
        <begin position="427"/>
        <end position="530"/>
    </location>
</feature>
<dbReference type="GO" id="GO:0009341">
    <property type="term" value="C:beta-galactosidase complex"/>
    <property type="evidence" value="ECO:0007669"/>
    <property type="project" value="InterPro"/>
</dbReference>
<dbReference type="Gene3D" id="3.40.50.880">
    <property type="match status" value="1"/>
</dbReference>
<dbReference type="AlphaFoldDB" id="A0A6L4X1H6"/>
<dbReference type="InterPro" id="IPR013738">
    <property type="entry name" value="Beta_galactosidase_Trimer"/>
</dbReference>
<dbReference type="InterPro" id="IPR029062">
    <property type="entry name" value="Class_I_gatase-like"/>
</dbReference>
<dbReference type="InterPro" id="IPR003476">
    <property type="entry name" value="Glyco_hydro_42"/>
</dbReference>
<protein>
    <recommendedName>
        <fullName evidence="3">beta-galactosidase</fullName>
        <ecNumber evidence="3">3.2.1.23</ecNumber>
    </recommendedName>
</protein>
<dbReference type="EC" id="3.2.1.23" evidence="3"/>
<keyword evidence="7" id="KW-0326">Glycosidase</keyword>
<organism evidence="10 11">
    <name type="scientific">Bifidobacterium ramosum</name>
    <dbReference type="NCBI Taxonomy" id="1798158"/>
    <lineage>
        <taxon>Bacteria</taxon>
        <taxon>Bacillati</taxon>
        <taxon>Actinomycetota</taxon>
        <taxon>Actinomycetes</taxon>
        <taxon>Bifidobacteriales</taxon>
        <taxon>Bifidobacteriaceae</taxon>
        <taxon>Bifidobacterium</taxon>
    </lineage>
</organism>
<evidence type="ECO:0000256" key="4">
    <source>
        <dbReference type="ARBA" id="ARBA00022723"/>
    </source>
</evidence>
<feature type="domain" description="Glycoside hydrolase family 42 N-terminal" evidence="8">
    <location>
        <begin position="15"/>
        <end position="384"/>
    </location>
</feature>
<evidence type="ECO:0000259" key="8">
    <source>
        <dbReference type="Pfam" id="PF02449"/>
    </source>
</evidence>
<dbReference type="Proteomes" id="UP000482084">
    <property type="component" value="Unassembled WGS sequence"/>
</dbReference>
<evidence type="ECO:0000256" key="7">
    <source>
        <dbReference type="ARBA" id="ARBA00023295"/>
    </source>
</evidence>